<keyword evidence="5" id="KW-1185">Reference proteome</keyword>
<dbReference type="AlphaFoldDB" id="A0A6G9YLX7"/>
<dbReference type="InterPro" id="IPR050624">
    <property type="entry name" value="HTH-type_Tx_Regulator"/>
</dbReference>
<dbReference type="RefSeq" id="WP_167476656.1">
    <property type="nucleotide sequence ID" value="NZ_CP046172.1"/>
</dbReference>
<dbReference type="GO" id="GO:0003677">
    <property type="term" value="F:DNA binding"/>
    <property type="evidence" value="ECO:0007669"/>
    <property type="project" value="UniProtKB-UniRule"/>
</dbReference>
<dbReference type="PROSITE" id="PS50977">
    <property type="entry name" value="HTH_TETR_2"/>
    <property type="match status" value="1"/>
</dbReference>
<dbReference type="KEGG" id="nah:F5544_31875"/>
<accession>A0A6G9YLX7</accession>
<evidence type="ECO:0000256" key="2">
    <source>
        <dbReference type="PROSITE-ProRule" id="PRU00335"/>
    </source>
</evidence>
<dbReference type="InterPro" id="IPR001647">
    <property type="entry name" value="HTH_TetR"/>
</dbReference>
<dbReference type="Pfam" id="PF00440">
    <property type="entry name" value="TetR_N"/>
    <property type="match status" value="1"/>
</dbReference>
<keyword evidence="1 2" id="KW-0238">DNA-binding</keyword>
<dbReference type="Proteomes" id="UP000503540">
    <property type="component" value="Chromosome"/>
</dbReference>
<evidence type="ECO:0000313" key="4">
    <source>
        <dbReference type="EMBL" id="QIS14214.1"/>
    </source>
</evidence>
<evidence type="ECO:0000256" key="1">
    <source>
        <dbReference type="ARBA" id="ARBA00023125"/>
    </source>
</evidence>
<reference evidence="4 5" key="1">
    <citation type="journal article" date="2019" name="ACS Chem. Biol.">
        <title>Identification and Mobilization of a Cryptic Antibiotic Biosynthesis Gene Locus from a Human-Pathogenic Nocardia Isolate.</title>
        <authorList>
            <person name="Herisse M."/>
            <person name="Ishida K."/>
            <person name="Porter J.L."/>
            <person name="Howden B."/>
            <person name="Hertweck C."/>
            <person name="Stinear T.P."/>
            <person name="Pidot S.J."/>
        </authorList>
    </citation>
    <scope>NUCLEOTIDE SEQUENCE [LARGE SCALE GENOMIC DNA]</scope>
    <source>
        <strain evidence="4 5">AUSMDU00012717</strain>
    </source>
</reference>
<evidence type="ECO:0000259" key="3">
    <source>
        <dbReference type="PROSITE" id="PS50977"/>
    </source>
</evidence>
<sequence>MSLDRRIVRTRRLLAEAILDLAQEKDLDAISITDITERAEVSRVTFYDHYRDRDDLLIAALGDTLDEITGAARAAIGVAHTTDEPPEAVRMLFRHIHSRIELYRRMLGPQGSARFADVLRGRLTEALHDTIAKPGALAEVPHRIFADYVAGALIGVVHGYIHTEPTPDPDDTARAIWVIYRNSWSSDPANSSPGPR</sequence>
<dbReference type="EMBL" id="CP046172">
    <property type="protein sequence ID" value="QIS14214.1"/>
    <property type="molecule type" value="Genomic_DNA"/>
</dbReference>
<dbReference type="SUPFAM" id="SSF46689">
    <property type="entry name" value="Homeodomain-like"/>
    <property type="match status" value="1"/>
</dbReference>
<dbReference type="InterPro" id="IPR009057">
    <property type="entry name" value="Homeodomain-like_sf"/>
</dbReference>
<proteinExistence type="predicted"/>
<feature type="DNA-binding region" description="H-T-H motif" evidence="2">
    <location>
        <begin position="31"/>
        <end position="50"/>
    </location>
</feature>
<feature type="domain" description="HTH tetR-type" evidence="3">
    <location>
        <begin position="8"/>
        <end position="68"/>
    </location>
</feature>
<dbReference type="Gene3D" id="1.10.357.10">
    <property type="entry name" value="Tetracycline Repressor, domain 2"/>
    <property type="match status" value="1"/>
</dbReference>
<evidence type="ECO:0000313" key="5">
    <source>
        <dbReference type="Proteomes" id="UP000503540"/>
    </source>
</evidence>
<dbReference type="PANTHER" id="PTHR43479:SF7">
    <property type="entry name" value="TETR-FAMILY TRANSCRIPTIONAL REGULATOR"/>
    <property type="match status" value="1"/>
</dbReference>
<dbReference type="PANTHER" id="PTHR43479">
    <property type="entry name" value="ACREF/ENVCD OPERON REPRESSOR-RELATED"/>
    <property type="match status" value="1"/>
</dbReference>
<name>A0A6G9YLX7_9NOCA</name>
<gene>
    <name evidence="4" type="ORF">F5544_31875</name>
</gene>
<protein>
    <submittedName>
        <fullName evidence="4">TetR family transcriptional regulator</fullName>
    </submittedName>
</protein>
<organism evidence="4 5">
    <name type="scientific">Nocardia arthritidis</name>
    <dbReference type="NCBI Taxonomy" id="228602"/>
    <lineage>
        <taxon>Bacteria</taxon>
        <taxon>Bacillati</taxon>
        <taxon>Actinomycetota</taxon>
        <taxon>Actinomycetes</taxon>
        <taxon>Mycobacteriales</taxon>
        <taxon>Nocardiaceae</taxon>
        <taxon>Nocardia</taxon>
    </lineage>
</organism>